<accession>A0ABT4BXB9</accession>
<comment type="cofactor">
    <cofactor evidence="2">
        <name>FAD</name>
        <dbReference type="ChEBI" id="CHEBI:57692"/>
    </cofactor>
</comment>
<dbReference type="Gene3D" id="3.90.700.10">
    <property type="entry name" value="Succinate dehydrogenase/fumarate reductase flavoprotein, catalytic domain"/>
    <property type="match status" value="1"/>
</dbReference>
<feature type="domain" description="FMN-binding" evidence="10">
    <location>
        <begin position="14"/>
        <end position="88"/>
    </location>
</feature>
<dbReference type="RefSeq" id="WP_064293447.1">
    <property type="nucleotide sequence ID" value="NZ_JAOTMC010000003.1"/>
</dbReference>
<evidence type="ECO:0000256" key="7">
    <source>
        <dbReference type="ARBA" id="ARBA00022827"/>
    </source>
</evidence>
<sequence length="697" mass="77420">MTYKPGQYETMIKEYHGDVRIIASFDEDKILSIETQEYSQNSDIGHRAIQILSEEIINQQSTDVDTVTGATTSSKNFIQGVNNLIQEAQGKDTNVQINLKDGVYQAKVPSYSWAGMLTVETVLKDNQIKNINIIEEHDSLTGEVAKSAFEKFIPRIIEKQSIGIDALSGATTTSNAIKSAVSQAIEEAGGNINNWTTSEQKSDDKLILKDYDVLVVGLGGSGILSYCSAADEGARVIGIEAAAKLGGNSTMVNGPMVLNSEVMMDQYNNGEPYIDPDEVMDTWLDYLESDEKADIIKKAVYESGTSIDYYINNFDFSFDGLFPSLFKSEWDKIYTFYKEDDDSFNIFGTNKTYQFERAINKAKAMNEKNDYLLETKGIELLFDDDHVIGAKAQSSDGTTYEIYAKSIILATGGFIGNPEMMDKYLDGPSNYIATALSNGSGIEMGQSAGAKTYNIGVPPMVHIKQMPYLIRDDEILSNEERKILYGLALTSLELSITNEGKRWNPLTDISYAPNYKYYVVYTEEQLEEFSQNGIPRTYYEKGDISLIQNLCSNMPIPTPTPDENDRIKVDNFKYIIQMGIKTNNVHAFHSIKEIAEYLGANEDALSETLKNKETIYYLFTVSAYAYGTVGGLDVNSDFNVIKEDGSPVANLFAVGQDSMGVENNEEKIYTPWGGQAQSYTFVSGRNAGQNAAKYAKK</sequence>
<evidence type="ECO:0000256" key="9">
    <source>
        <dbReference type="ARBA" id="ARBA00049922"/>
    </source>
</evidence>
<dbReference type="InterPro" id="IPR027477">
    <property type="entry name" value="Succ_DH/fumarate_Rdtase_cat_sf"/>
</dbReference>
<evidence type="ECO:0000313" key="12">
    <source>
        <dbReference type="Proteomes" id="UP001072007"/>
    </source>
</evidence>
<keyword evidence="12" id="KW-1185">Reference proteome</keyword>
<keyword evidence="7" id="KW-0274">FAD</keyword>
<comment type="similarity">
    <text evidence="3">Belongs to the FAD-dependent oxidoreductase 2 family. FRD/SDH subfamily.</text>
</comment>
<organism evidence="11 12">
    <name type="scientific">Aerococcus loyolae</name>
    <dbReference type="NCBI Taxonomy" id="2976809"/>
    <lineage>
        <taxon>Bacteria</taxon>
        <taxon>Bacillati</taxon>
        <taxon>Bacillota</taxon>
        <taxon>Bacilli</taxon>
        <taxon>Lactobacillales</taxon>
        <taxon>Aerococcaceae</taxon>
        <taxon>Aerococcus</taxon>
    </lineage>
</organism>
<dbReference type="SMART" id="SM00900">
    <property type="entry name" value="FMN_bind"/>
    <property type="match status" value="2"/>
</dbReference>
<reference evidence="11" key="1">
    <citation type="submission" date="2024-05" db="EMBL/GenBank/DDBJ databases">
        <title>Aerococcus urinae taxonomy study.</title>
        <authorList>
            <person name="Christensen J."/>
            <person name="Senneby E."/>
        </authorList>
    </citation>
    <scope>NUCLEOTIDE SEQUENCE</scope>
    <source>
        <strain evidence="11">CDC-3352-U95</strain>
    </source>
</reference>
<name>A0ABT4BXB9_9LACT</name>
<dbReference type="SUPFAM" id="SSF51905">
    <property type="entry name" value="FAD/NAD(P)-binding domain"/>
    <property type="match status" value="1"/>
</dbReference>
<dbReference type="GeneID" id="86970077"/>
<dbReference type="Gene3D" id="3.90.1010.20">
    <property type="match status" value="2"/>
</dbReference>
<evidence type="ECO:0000259" key="10">
    <source>
        <dbReference type="SMART" id="SM00900"/>
    </source>
</evidence>
<comment type="caution">
    <text evidence="11">The sequence shown here is derived from an EMBL/GenBank/DDBJ whole genome shotgun (WGS) entry which is preliminary data.</text>
</comment>
<dbReference type="InterPro" id="IPR003953">
    <property type="entry name" value="FAD-dep_OxRdtase_2_FAD-bd"/>
</dbReference>
<evidence type="ECO:0000256" key="4">
    <source>
        <dbReference type="ARBA" id="ARBA00013137"/>
    </source>
</evidence>
<dbReference type="InterPro" id="IPR007329">
    <property type="entry name" value="FMN-bd"/>
</dbReference>
<feature type="domain" description="FMN-binding" evidence="10">
    <location>
        <begin position="112"/>
        <end position="188"/>
    </location>
</feature>
<evidence type="ECO:0000256" key="8">
    <source>
        <dbReference type="ARBA" id="ARBA00023002"/>
    </source>
</evidence>
<proteinExistence type="inferred from homology"/>
<keyword evidence="6" id="KW-0285">Flavoprotein</keyword>
<evidence type="ECO:0000256" key="5">
    <source>
        <dbReference type="ARBA" id="ARBA00015872"/>
    </source>
</evidence>
<gene>
    <name evidence="11" type="ORF">ODY23_01110</name>
</gene>
<dbReference type="Proteomes" id="UP001072007">
    <property type="component" value="Unassembled WGS sequence"/>
</dbReference>
<dbReference type="PANTHER" id="PTHR43400:SF7">
    <property type="entry name" value="FAD-DEPENDENT OXIDOREDUCTASE 2 FAD BINDING DOMAIN-CONTAINING PROTEIN"/>
    <property type="match status" value="1"/>
</dbReference>
<evidence type="ECO:0000313" key="11">
    <source>
        <dbReference type="EMBL" id="MCY3024909.1"/>
    </source>
</evidence>
<comment type="catalytic activity">
    <reaction evidence="9">
        <text>dihydrourocanate + A = urocanate + AH2</text>
        <dbReference type="Rhea" id="RHEA:36059"/>
        <dbReference type="ChEBI" id="CHEBI:13193"/>
        <dbReference type="ChEBI" id="CHEBI:17499"/>
        <dbReference type="ChEBI" id="CHEBI:27247"/>
        <dbReference type="ChEBI" id="CHEBI:72991"/>
        <dbReference type="EC" id="1.3.99.33"/>
    </reaction>
</comment>
<dbReference type="Pfam" id="PF00890">
    <property type="entry name" value="FAD_binding_2"/>
    <property type="match status" value="1"/>
</dbReference>
<evidence type="ECO:0000256" key="2">
    <source>
        <dbReference type="ARBA" id="ARBA00001974"/>
    </source>
</evidence>
<dbReference type="Gene3D" id="3.50.50.60">
    <property type="entry name" value="FAD/NAD(P)-binding domain"/>
    <property type="match status" value="1"/>
</dbReference>
<dbReference type="Pfam" id="PF04205">
    <property type="entry name" value="FMN_bind"/>
    <property type="match status" value="2"/>
</dbReference>
<dbReference type="InterPro" id="IPR036188">
    <property type="entry name" value="FAD/NAD-bd_sf"/>
</dbReference>
<dbReference type="EMBL" id="JAOTMD010000002">
    <property type="protein sequence ID" value="MCY3024909.1"/>
    <property type="molecule type" value="Genomic_DNA"/>
</dbReference>
<evidence type="ECO:0000256" key="6">
    <source>
        <dbReference type="ARBA" id="ARBA00022630"/>
    </source>
</evidence>
<keyword evidence="8" id="KW-0560">Oxidoreductase</keyword>
<dbReference type="PANTHER" id="PTHR43400">
    <property type="entry name" value="FUMARATE REDUCTASE"/>
    <property type="match status" value="1"/>
</dbReference>
<evidence type="ECO:0000256" key="1">
    <source>
        <dbReference type="ARBA" id="ARBA00001917"/>
    </source>
</evidence>
<dbReference type="InterPro" id="IPR050315">
    <property type="entry name" value="FAD-oxidoreductase_2"/>
</dbReference>
<comment type="cofactor">
    <cofactor evidence="1">
        <name>FMN</name>
        <dbReference type="ChEBI" id="CHEBI:58210"/>
    </cofactor>
</comment>
<dbReference type="EC" id="1.3.99.33" evidence="4"/>
<protein>
    <recommendedName>
        <fullName evidence="5">Urocanate reductase</fullName>
        <ecNumber evidence="4">1.3.99.33</ecNumber>
    </recommendedName>
</protein>
<evidence type="ECO:0000256" key="3">
    <source>
        <dbReference type="ARBA" id="ARBA00008040"/>
    </source>
</evidence>